<evidence type="ECO:0000313" key="1">
    <source>
        <dbReference type="EMBL" id="SEK99017.1"/>
    </source>
</evidence>
<accession>A0A1H7LKW6</accession>
<protein>
    <submittedName>
        <fullName evidence="1">Uncharacterized protein</fullName>
    </submittedName>
</protein>
<name>A0A1H7LKW6_RUMAL</name>
<sequence length="467" mass="55386">MTNKENDNYLDDIDVCKTLLTCPVSYDKNQVTWIEIKDNAHEQRRLNSVKLIVDAITMDYHKTLEETQILSANYLDLKLTPKEYADHYCFLLSKVHPYFIVNLTYSSFPTNNLTSGVILSCYEIVYKIMDLIRHGNYWMIYGVTAPEKVLSDYISPIIYERIIDKEYAEKIIGYFIEEYNVAINEVNLRYDVNTLEITLDTFKKTLCIYANSDPHEIKSKKDSFLKLFILQLSPDIRKRVLMMERSIADIKKEYILGANLDLDETLSIDDYEADLDFDEYYYFEFYTFDQLLYMYLIQILDNEIKIKRCESCKKLFIAYSLREKYCDYKINGSDKTCRSLAAQEKYNRKCKSDPVIEKKRKIQKRFSKNAASTEDVIDKDLFNAVKKSYYHYIDMIIGDYNSGKLTQEDTLNRFEKSYKEVLKLINTKAKFKPSREERKRASKEEKMELENDVRLIMEKYIDIKTTK</sequence>
<gene>
    <name evidence="1" type="ORF">SAMN05216469_10952</name>
</gene>
<dbReference type="Proteomes" id="UP000186015">
    <property type="component" value="Unassembled WGS sequence"/>
</dbReference>
<dbReference type="RefSeq" id="WP_074833712.1">
    <property type="nucleotide sequence ID" value="NZ_FOAT01000009.1"/>
</dbReference>
<dbReference type="OrthoDB" id="1747893at2"/>
<dbReference type="AlphaFoldDB" id="A0A1H7LKW6"/>
<reference evidence="1 2" key="1">
    <citation type="submission" date="2016-10" db="EMBL/GenBank/DDBJ databases">
        <authorList>
            <person name="de Groot N.N."/>
        </authorList>
    </citation>
    <scope>NUCLEOTIDE SEQUENCE [LARGE SCALE GENOMIC DNA]</scope>
    <source>
        <strain evidence="1 2">KH2T6</strain>
    </source>
</reference>
<proteinExistence type="predicted"/>
<dbReference type="EMBL" id="FOAT01000009">
    <property type="protein sequence ID" value="SEK99017.1"/>
    <property type="molecule type" value="Genomic_DNA"/>
</dbReference>
<dbReference type="Pfam" id="PF19553">
    <property type="entry name" value="DUF6076"/>
    <property type="match status" value="1"/>
</dbReference>
<dbReference type="InterPro" id="IPR045722">
    <property type="entry name" value="DUF6076"/>
</dbReference>
<evidence type="ECO:0000313" key="2">
    <source>
        <dbReference type="Proteomes" id="UP000186015"/>
    </source>
</evidence>
<organism evidence="1 2">
    <name type="scientific">Ruminococcus albus</name>
    <dbReference type="NCBI Taxonomy" id="1264"/>
    <lineage>
        <taxon>Bacteria</taxon>
        <taxon>Bacillati</taxon>
        <taxon>Bacillota</taxon>
        <taxon>Clostridia</taxon>
        <taxon>Eubacteriales</taxon>
        <taxon>Oscillospiraceae</taxon>
        <taxon>Ruminococcus</taxon>
    </lineage>
</organism>